<dbReference type="GO" id="GO:0004674">
    <property type="term" value="F:protein serine/threonine kinase activity"/>
    <property type="evidence" value="ECO:0007669"/>
    <property type="project" value="TreeGrafter"/>
</dbReference>
<feature type="compositionally biased region" description="Polar residues" evidence="1">
    <location>
        <begin position="746"/>
        <end position="770"/>
    </location>
</feature>
<dbReference type="Pfam" id="PF00069">
    <property type="entry name" value="Pkinase"/>
    <property type="match status" value="1"/>
</dbReference>
<dbReference type="Gene3D" id="1.10.510.10">
    <property type="entry name" value="Transferase(Phosphotransferase) domain 1"/>
    <property type="match status" value="1"/>
</dbReference>
<dbReference type="AlphaFoldDB" id="A0A9P9FJY2"/>
<dbReference type="InterPro" id="IPR000719">
    <property type="entry name" value="Prot_kinase_dom"/>
</dbReference>
<keyword evidence="4" id="KW-1185">Reference proteome</keyword>
<dbReference type="EMBL" id="JAGMUU010000001">
    <property type="protein sequence ID" value="KAH7163592.1"/>
    <property type="molecule type" value="Genomic_DNA"/>
</dbReference>
<dbReference type="InterPro" id="IPR011009">
    <property type="entry name" value="Kinase-like_dom_sf"/>
</dbReference>
<dbReference type="PANTHER" id="PTHR24359:SF37">
    <property type="entry name" value="PROTEIN KINASE DOMAIN-CONTAINING PROTEIN"/>
    <property type="match status" value="1"/>
</dbReference>
<keyword evidence="3" id="KW-0418">Kinase</keyword>
<evidence type="ECO:0000313" key="4">
    <source>
        <dbReference type="Proteomes" id="UP000717696"/>
    </source>
</evidence>
<protein>
    <submittedName>
        <fullName evidence="3">Kinase-like domain-containing protein</fullName>
    </submittedName>
</protein>
<dbReference type="GO" id="GO:0005524">
    <property type="term" value="F:ATP binding"/>
    <property type="evidence" value="ECO:0007669"/>
    <property type="project" value="InterPro"/>
</dbReference>
<evidence type="ECO:0000256" key="1">
    <source>
        <dbReference type="SAM" id="MobiDB-lite"/>
    </source>
</evidence>
<evidence type="ECO:0000259" key="2">
    <source>
        <dbReference type="PROSITE" id="PS50011"/>
    </source>
</evidence>
<evidence type="ECO:0000313" key="3">
    <source>
        <dbReference type="EMBL" id="KAH7163592.1"/>
    </source>
</evidence>
<proteinExistence type="predicted"/>
<name>A0A9P9FJY2_9HYPO</name>
<feature type="domain" description="Protein kinase" evidence="2">
    <location>
        <begin position="326"/>
        <end position="664"/>
    </location>
</feature>
<dbReference type="Proteomes" id="UP000717696">
    <property type="component" value="Unassembled WGS sequence"/>
</dbReference>
<dbReference type="OrthoDB" id="4062651at2759"/>
<comment type="caution">
    <text evidence="3">The sequence shown here is derived from an EMBL/GenBank/DDBJ whole genome shotgun (WGS) entry which is preliminary data.</text>
</comment>
<reference evidence="3" key="1">
    <citation type="journal article" date="2021" name="Nat. Commun.">
        <title>Genetic determinants of endophytism in the Arabidopsis root mycobiome.</title>
        <authorList>
            <person name="Mesny F."/>
            <person name="Miyauchi S."/>
            <person name="Thiergart T."/>
            <person name="Pickel B."/>
            <person name="Atanasova L."/>
            <person name="Karlsson M."/>
            <person name="Huettel B."/>
            <person name="Barry K.W."/>
            <person name="Haridas S."/>
            <person name="Chen C."/>
            <person name="Bauer D."/>
            <person name="Andreopoulos W."/>
            <person name="Pangilinan J."/>
            <person name="LaButti K."/>
            <person name="Riley R."/>
            <person name="Lipzen A."/>
            <person name="Clum A."/>
            <person name="Drula E."/>
            <person name="Henrissat B."/>
            <person name="Kohler A."/>
            <person name="Grigoriev I.V."/>
            <person name="Martin F.M."/>
            <person name="Hacquard S."/>
        </authorList>
    </citation>
    <scope>NUCLEOTIDE SEQUENCE</scope>
    <source>
        <strain evidence="3">MPI-CAGE-AT-0021</strain>
    </source>
</reference>
<sequence>MDSTRENAREPTEIGFGSDLAEQTIHRRLCNAEPPLLLGGHTVLPSNDSTVFNPSAQRGTPKTEVSLVVDGGDTKQLEQAGSLSETPKLPTEDVSHTVSGAGEIFSDVLLPRGSFVLEFEDLPQSSEQGAQQSLEGRIRDAMEESSWTNQGKIFLPTSERNKIINKATIKAELGLLNIGSEEELLDTTEKIWGISTFKLLHTLASTQEYKTTRRKLFTILLLMTEVEKILDLINEGIHDSDLPFVFETDSQRAPRQLQRKLKDGMHKTIQSFISWKPNVRDQFEEYQWKMLAPFWELSNEKDPLVRHYRLEERIILPFIDFPISEVEGSDIEHVGGFSEVRKVKIHAAHHNLHAPHPHQDENRFFAVKKLNKSPLSKNFDTETKNLKRFVDKNHDHLIRLLVTFQHGRDYHLVFPWADGNLMQYWKKRHPGGSCLLRDVNTAQWLAKQLKGLASGVQLIHKCTVDGDNGKTLAVEKDQIYGRHGDLKPENILWFKDDDKGILQIADFGLADFHRRGSYKVRASRAGRSSTYRAPECDADLVSPSSDMWSFGCILLEFVAWYLLGWDEIDYFEEKRTLEENQAYGEYAEDKFFVNSGLERKDSKGQLCARIKDSVIQEILKLRQHKECSDFLRKVLDVIQDGLLQVQPKERKGCVQIFENFEAIYRRCLDDPEYCISTPSSPTLPETNESPTAGSLRTANTMLSLAGDTSDILKRPISPRESNFEQSHIDDSNSDSHLPQDTPAYVANQQDNPSNIEVESATDTNLESQSPIPDPTTDGGGHSPSPKGYKSRGCFSLRRLRSRIFNFIVLCFRSLWWKSCMSGQNGQQGSAYSGVL</sequence>
<organism evidence="3 4">
    <name type="scientific">Dactylonectria estremocensis</name>
    <dbReference type="NCBI Taxonomy" id="1079267"/>
    <lineage>
        <taxon>Eukaryota</taxon>
        <taxon>Fungi</taxon>
        <taxon>Dikarya</taxon>
        <taxon>Ascomycota</taxon>
        <taxon>Pezizomycotina</taxon>
        <taxon>Sordariomycetes</taxon>
        <taxon>Hypocreomycetidae</taxon>
        <taxon>Hypocreales</taxon>
        <taxon>Nectriaceae</taxon>
        <taxon>Dactylonectria</taxon>
    </lineage>
</organism>
<feature type="region of interest" description="Disordered" evidence="1">
    <location>
        <begin position="721"/>
        <end position="788"/>
    </location>
</feature>
<dbReference type="PROSITE" id="PS50011">
    <property type="entry name" value="PROTEIN_KINASE_DOM"/>
    <property type="match status" value="1"/>
</dbReference>
<dbReference type="PANTHER" id="PTHR24359">
    <property type="entry name" value="SERINE/THREONINE-PROTEIN KINASE SBK1"/>
    <property type="match status" value="1"/>
</dbReference>
<keyword evidence="3" id="KW-0808">Transferase</keyword>
<gene>
    <name evidence="3" type="ORF">B0J13DRAFT_538877</name>
</gene>
<accession>A0A9P9FJY2</accession>
<dbReference type="SUPFAM" id="SSF56112">
    <property type="entry name" value="Protein kinase-like (PK-like)"/>
    <property type="match status" value="1"/>
</dbReference>
<dbReference type="CDD" id="cd00180">
    <property type="entry name" value="PKc"/>
    <property type="match status" value="1"/>
</dbReference>
<dbReference type="SMART" id="SM00220">
    <property type="entry name" value="S_TKc"/>
    <property type="match status" value="1"/>
</dbReference>